<reference evidence="3 4" key="1">
    <citation type="submission" date="2016-07" db="EMBL/GenBank/DDBJ databases">
        <title>Draft genome of the white-rot fungus Obba rivulosa 3A-2.</title>
        <authorList>
            <consortium name="DOE Joint Genome Institute"/>
            <person name="Miettinen O."/>
            <person name="Riley R."/>
            <person name="Acob R."/>
            <person name="Barry K."/>
            <person name="Cullen D."/>
            <person name="De Vries R."/>
            <person name="Hainaut M."/>
            <person name="Hatakka A."/>
            <person name="Henrissat B."/>
            <person name="Hilden K."/>
            <person name="Kuo R."/>
            <person name="Labutti K."/>
            <person name="Lipzen A."/>
            <person name="Makela M.R."/>
            <person name="Sandor L."/>
            <person name="Spatafora J.W."/>
            <person name="Grigoriev I.V."/>
            <person name="Hibbett D.S."/>
        </authorList>
    </citation>
    <scope>NUCLEOTIDE SEQUENCE [LARGE SCALE GENOMIC DNA]</scope>
    <source>
        <strain evidence="3 4">3A-2</strain>
    </source>
</reference>
<evidence type="ECO:0000256" key="1">
    <source>
        <dbReference type="SAM" id="MobiDB-lite"/>
    </source>
</evidence>
<keyword evidence="2" id="KW-0812">Transmembrane</keyword>
<keyword evidence="2" id="KW-0472">Membrane</keyword>
<gene>
    <name evidence="3" type="ORF">OBBRIDRAFT_787084</name>
</gene>
<evidence type="ECO:0000256" key="2">
    <source>
        <dbReference type="SAM" id="Phobius"/>
    </source>
</evidence>
<feature type="compositionally biased region" description="Basic and acidic residues" evidence="1">
    <location>
        <begin position="662"/>
        <end position="678"/>
    </location>
</feature>
<sequence>MIMGSSTAPYPLQSQPWQSSSSATPSTNLDLSAATPATTTVHDVQIVPLVAPTPSCSPTPNVVVIDLYTTLTIPDYSLYYSTPIESFRPTFLALPDGSLISQPFIADQKWSNAWLFVYGSLTMLFLYNSVIAGSYIRRVKVKNKSLFWLLFVSQILALAAPVSEVVGAFDFTASCTTVGVTRKIALMSSYSLLMTGVLGFKAYRCLSDTRVVPAILAPLRLAMLCLLGITLSRYRGVRGLSGGCEDGAPSKLLLVVIILQCVESLFICGCFCYAYYTSSRTPADQARLSIRTSAEDRPDSGMPPNKETTEPNPPRRGWWDYVPDGSPYQLPLQPINLMPQGAWQRFSIWMREIQYWRSSPPNYAFQRKPSLPGIHPIPQPPRPPSNASSNTLPSPVARSRSQDAGLAYDPTSPPSVSAIRRFIEKVPRMASFRQMLRNELFFTALITGFYMVVSVIMVVGIHKDIYLTSEGWILLDWVLISLLTMYSFNRVVRRNEEEAILQHPSAWDPIYRAELEAAKAFRQTSARRAWSPVSVVTQWRPRRRDGSTSNPFGSTRATERPLDHVSSLQLGSRSFSLSRRFSSSTTTSYLSSEDPTVDSIRRASRWDSAVVLPSPDLGDYSCSDVSTPLSDSEGIVRRPATAPAASWSRRDEGRRTSSQLEGDWKPPDPRYYHSENLT</sequence>
<keyword evidence="2" id="KW-1133">Transmembrane helix</keyword>
<feature type="transmembrane region" description="Helical" evidence="2">
    <location>
        <begin position="145"/>
        <end position="163"/>
    </location>
</feature>
<dbReference type="AlphaFoldDB" id="A0A8E2J766"/>
<feature type="compositionally biased region" description="Polar residues" evidence="1">
    <location>
        <begin position="547"/>
        <end position="556"/>
    </location>
</feature>
<feature type="compositionally biased region" description="Pro residues" evidence="1">
    <location>
        <begin position="375"/>
        <end position="384"/>
    </location>
</feature>
<organism evidence="3 4">
    <name type="scientific">Obba rivulosa</name>
    <dbReference type="NCBI Taxonomy" id="1052685"/>
    <lineage>
        <taxon>Eukaryota</taxon>
        <taxon>Fungi</taxon>
        <taxon>Dikarya</taxon>
        <taxon>Basidiomycota</taxon>
        <taxon>Agaricomycotina</taxon>
        <taxon>Agaricomycetes</taxon>
        <taxon>Polyporales</taxon>
        <taxon>Gelatoporiaceae</taxon>
        <taxon>Obba</taxon>
    </lineage>
</organism>
<feature type="transmembrane region" description="Helical" evidence="2">
    <location>
        <begin position="471"/>
        <end position="488"/>
    </location>
</feature>
<accession>A0A8E2J766</accession>
<evidence type="ECO:0000313" key="4">
    <source>
        <dbReference type="Proteomes" id="UP000250043"/>
    </source>
</evidence>
<feature type="region of interest" description="Disordered" evidence="1">
    <location>
        <begin position="1"/>
        <end position="29"/>
    </location>
</feature>
<feature type="compositionally biased region" description="Low complexity" evidence="1">
    <location>
        <begin position="9"/>
        <end position="26"/>
    </location>
</feature>
<keyword evidence="4" id="KW-1185">Reference proteome</keyword>
<feature type="region of interest" description="Disordered" evidence="1">
    <location>
        <begin position="623"/>
        <end position="678"/>
    </location>
</feature>
<feature type="region of interest" description="Disordered" evidence="1">
    <location>
        <begin position="542"/>
        <end position="563"/>
    </location>
</feature>
<dbReference type="Proteomes" id="UP000250043">
    <property type="component" value="Unassembled WGS sequence"/>
</dbReference>
<dbReference type="EMBL" id="KV722330">
    <property type="protein sequence ID" value="OCH96527.1"/>
    <property type="molecule type" value="Genomic_DNA"/>
</dbReference>
<feature type="transmembrane region" description="Helical" evidence="2">
    <location>
        <begin position="212"/>
        <end position="232"/>
    </location>
</feature>
<feature type="transmembrane region" description="Helical" evidence="2">
    <location>
        <begin position="183"/>
        <end position="200"/>
    </location>
</feature>
<feature type="transmembrane region" description="Helical" evidence="2">
    <location>
        <begin position="113"/>
        <end position="133"/>
    </location>
</feature>
<evidence type="ECO:0000313" key="3">
    <source>
        <dbReference type="EMBL" id="OCH96527.1"/>
    </source>
</evidence>
<dbReference type="OrthoDB" id="3267487at2759"/>
<name>A0A8E2J766_9APHY</name>
<feature type="transmembrane region" description="Helical" evidence="2">
    <location>
        <begin position="440"/>
        <end position="459"/>
    </location>
</feature>
<feature type="transmembrane region" description="Helical" evidence="2">
    <location>
        <begin position="252"/>
        <end position="276"/>
    </location>
</feature>
<protein>
    <submittedName>
        <fullName evidence="3">Uncharacterized protein</fullName>
    </submittedName>
</protein>
<proteinExistence type="predicted"/>
<feature type="region of interest" description="Disordered" evidence="1">
    <location>
        <begin position="293"/>
        <end position="318"/>
    </location>
</feature>
<feature type="region of interest" description="Disordered" evidence="1">
    <location>
        <begin position="367"/>
        <end position="410"/>
    </location>
</feature>